<reference evidence="2" key="1">
    <citation type="journal article" date="2023" name="Mol. Phylogenet. Evol.">
        <title>Genome-scale phylogeny and comparative genomics of the fungal order Sordariales.</title>
        <authorList>
            <person name="Hensen N."/>
            <person name="Bonometti L."/>
            <person name="Westerberg I."/>
            <person name="Brannstrom I.O."/>
            <person name="Guillou S."/>
            <person name="Cros-Aarteil S."/>
            <person name="Calhoun S."/>
            <person name="Haridas S."/>
            <person name="Kuo A."/>
            <person name="Mondo S."/>
            <person name="Pangilinan J."/>
            <person name="Riley R."/>
            <person name="LaButti K."/>
            <person name="Andreopoulos B."/>
            <person name="Lipzen A."/>
            <person name="Chen C."/>
            <person name="Yan M."/>
            <person name="Daum C."/>
            <person name="Ng V."/>
            <person name="Clum A."/>
            <person name="Steindorff A."/>
            <person name="Ohm R.A."/>
            <person name="Martin F."/>
            <person name="Silar P."/>
            <person name="Natvig D.O."/>
            <person name="Lalanne C."/>
            <person name="Gautier V."/>
            <person name="Ament-Velasquez S.L."/>
            <person name="Kruys A."/>
            <person name="Hutchinson M.I."/>
            <person name="Powell A.J."/>
            <person name="Barry K."/>
            <person name="Miller A.N."/>
            <person name="Grigoriev I.V."/>
            <person name="Debuchy R."/>
            <person name="Gladieux P."/>
            <person name="Hiltunen Thoren M."/>
            <person name="Johannesson H."/>
        </authorList>
    </citation>
    <scope>NUCLEOTIDE SEQUENCE</scope>
    <source>
        <strain evidence="2">CBS 532.94</strain>
    </source>
</reference>
<proteinExistence type="predicted"/>
<accession>A0AAN7C4A6</accession>
<keyword evidence="3" id="KW-1185">Reference proteome</keyword>
<dbReference type="EMBL" id="MU860334">
    <property type="protein sequence ID" value="KAK4234731.1"/>
    <property type="molecule type" value="Genomic_DNA"/>
</dbReference>
<evidence type="ECO:0000313" key="3">
    <source>
        <dbReference type="Proteomes" id="UP001303760"/>
    </source>
</evidence>
<keyword evidence="1" id="KW-0472">Membrane</keyword>
<keyword evidence="1" id="KW-0812">Transmembrane</keyword>
<evidence type="ECO:0000313" key="2">
    <source>
        <dbReference type="EMBL" id="KAK4234731.1"/>
    </source>
</evidence>
<protein>
    <submittedName>
        <fullName evidence="2">Uncharacterized protein</fullName>
    </submittedName>
</protein>
<gene>
    <name evidence="2" type="ORF">C8A03DRAFT_18425</name>
</gene>
<name>A0AAN7C4A6_9PEZI</name>
<comment type="caution">
    <text evidence="2">The sequence shown here is derived from an EMBL/GenBank/DDBJ whole genome shotgun (WGS) entry which is preliminary data.</text>
</comment>
<feature type="transmembrane region" description="Helical" evidence="1">
    <location>
        <begin position="255"/>
        <end position="277"/>
    </location>
</feature>
<sequence>MLTKSGPDVNLDGDKDVLTTSIKIGFSTNCSAIDWSSDQFELGTTRAFWQNDEPFSKFVERYCPIQSHPVLSHPESTAYLDLKSDLGALTIRNGLGVVFLPTEDIRDHLRFDPRRRVVEVFHHTSLLKEHLKRSKEMPATATTSDYIKQGTLPRQLVLEALDSLQAILFPLTDKKSRQLLTAYVNSGSFDPDILKFEFGSIRNKGEENILYVYLTERLSALHHELQNPRPRGWLERQLELRSGARHVMMATMVEILVAVLLGFLSLAVSIFLAYVAYQAWKHPVPATT</sequence>
<dbReference type="AlphaFoldDB" id="A0AAN7C4A6"/>
<reference evidence="2" key="2">
    <citation type="submission" date="2023-05" db="EMBL/GenBank/DDBJ databases">
        <authorList>
            <consortium name="Lawrence Berkeley National Laboratory"/>
            <person name="Steindorff A."/>
            <person name="Hensen N."/>
            <person name="Bonometti L."/>
            <person name="Westerberg I."/>
            <person name="Brannstrom I.O."/>
            <person name="Guillou S."/>
            <person name="Cros-Aarteil S."/>
            <person name="Calhoun S."/>
            <person name="Haridas S."/>
            <person name="Kuo A."/>
            <person name="Mondo S."/>
            <person name="Pangilinan J."/>
            <person name="Riley R."/>
            <person name="Labutti K."/>
            <person name="Andreopoulos B."/>
            <person name="Lipzen A."/>
            <person name="Chen C."/>
            <person name="Yanf M."/>
            <person name="Daum C."/>
            <person name="Ng V."/>
            <person name="Clum A."/>
            <person name="Ohm R."/>
            <person name="Martin F."/>
            <person name="Silar P."/>
            <person name="Natvig D."/>
            <person name="Lalanne C."/>
            <person name="Gautier V."/>
            <person name="Ament-Velasquez S.L."/>
            <person name="Kruys A."/>
            <person name="Hutchinson M.I."/>
            <person name="Powell A.J."/>
            <person name="Barry K."/>
            <person name="Miller A.N."/>
            <person name="Grigoriev I.V."/>
            <person name="Debuchy R."/>
            <person name="Gladieux P."/>
            <person name="Thoren M.H."/>
            <person name="Johannesson H."/>
        </authorList>
    </citation>
    <scope>NUCLEOTIDE SEQUENCE</scope>
    <source>
        <strain evidence="2">CBS 532.94</strain>
    </source>
</reference>
<evidence type="ECO:0000256" key="1">
    <source>
        <dbReference type="SAM" id="Phobius"/>
    </source>
</evidence>
<keyword evidence="1" id="KW-1133">Transmembrane helix</keyword>
<dbReference type="Proteomes" id="UP001303760">
    <property type="component" value="Unassembled WGS sequence"/>
</dbReference>
<organism evidence="2 3">
    <name type="scientific">Achaetomium macrosporum</name>
    <dbReference type="NCBI Taxonomy" id="79813"/>
    <lineage>
        <taxon>Eukaryota</taxon>
        <taxon>Fungi</taxon>
        <taxon>Dikarya</taxon>
        <taxon>Ascomycota</taxon>
        <taxon>Pezizomycotina</taxon>
        <taxon>Sordariomycetes</taxon>
        <taxon>Sordariomycetidae</taxon>
        <taxon>Sordariales</taxon>
        <taxon>Chaetomiaceae</taxon>
        <taxon>Achaetomium</taxon>
    </lineage>
</organism>